<evidence type="ECO:0000313" key="4">
    <source>
        <dbReference type="Proteomes" id="UP000828390"/>
    </source>
</evidence>
<dbReference type="Proteomes" id="UP000828390">
    <property type="component" value="Unassembled WGS sequence"/>
</dbReference>
<accession>A0A9D4RWP9</accession>
<name>A0A9D4RWP9_DREPO</name>
<gene>
    <name evidence="2" type="ORF">DPMN_005512</name>
    <name evidence="3" type="ORF">DPMN_005564</name>
</gene>
<dbReference type="AlphaFoldDB" id="A0A9D4RWP9"/>
<evidence type="ECO:0000256" key="1">
    <source>
        <dbReference type="SAM" id="MobiDB-lite"/>
    </source>
</evidence>
<dbReference type="EMBL" id="JAIWYP010000001">
    <property type="protein sequence ID" value="KAH3881586.1"/>
    <property type="molecule type" value="Genomic_DNA"/>
</dbReference>
<feature type="region of interest" description="Disordered" evidence="1">
    <location>
        <begin position="92"/>
        <end position="112"/>
    </location>
</feature>
<sequence length="112" mass="12547">MINTRLANVDLQASKYTHCSGIADAPKHSSSAVQTGSETFSTVRSHPSQACIQHDKAISCLEPLWKRKRGPHRHPLCRDFDAEVKQMGKTCRQQESRWSAAMSQKGPQAKMR</sequence>
<protein>
    <submittedName>
        <fullName evidence="3">Uncharacterized protein</fullName>
    </submittedName>
</protein>
<organism evidence="3 4">
    <name type="scientific">Dreissena polymorpha</name>
    <name type="common">Zebra mussel</name>
    <name type="synonym">Mytilus polymorpha</name>
    <dbReference type="NCBI Taxonomy" id="45954"/>
    <lineage>
        <taxon>Eukaryota</taxon>
        <taxon>Metazoa</taxon>
        <taxon>Spiralia</taxon>
        <taxon>Lophotrochozoa</taxon>
        <taxon>Mollusca</taxon>
        <taxon>Bivalvia</taxon>
        <taxon>Autobranchia</taxon>
        <taxon>Heteroconchia</taxon>
        <taxon>Euheterodonta</taxon>
        <taxon>Imparidentia</taxon>
        <taxon>Neoheterodontei</taxon>
        <taxon>Myida</taxon>
        <taxon>Dreissenoidea</taxon>
        <taxon>Dreissenidae</taxon>
        <taxon>Dreissena</taxon>
    </lineage>
</organism>
<feature type="compositionally biased region" description="Polar residues" evidence="1">
    <location>
        <begin position="92"/>
        <end position="106"/>
    </location>
</feature>
<reference evidence="3" key="2">
    <citation type="submission" date="2020-11" db="EMBL/GenBank/DDBJ databases">
        <authorList>
            <person name="McCartney M.A."/>
            <person name="Auch B."/>
            <person name="Kono T."/>
            <person name="Mallez S."/>
            <person name="Becker A."/>
            <person name="Gohl D.M."/>
            <person name="Silverstein K.A.T."/>
            <person name="Koren S."/>
            <person name="Bechman K.B."/>
            <person name="Herman A."/>
            <person name="Abrahante J.E."/>
            <person name="Garbe J."/>
        </authorList>
    </citation>
    <scope>NUCLEOTIDE SEQUENCE</scope>
    <source>
        <strain evidence="3">Duluth1</strain>
        <tissue evidence="3">Whole animal</tissue>
    </source>
</reference>
<dbReference type="EMBL" id="JAIWYP010000001">
    <property type="protein sequence ID" value="KAH3881638.1"/>
    <property type="molecule type" value="Genomic_DNA"/>
</dbReference>
<proteinExistence type="predicted"/>
<evidence type="ECO:0000313" key="3">
    <source>
        <dbReference type="EMBL" id="KAH3881638.1"/>
    </source>
</evidence>
<keyword evidence="4" id="KW-1185">Reference proteome</keyword>
<evidence type="ECO:0000313" key="2">
    <source>
        <dbReference type="EMBL" id="KAH3881586.1"/>
    </source>
</evidence>
<comment type="caution">
    <text evidence="3">The sequence shown here is derived from an EMBL/GenBank/DDBJ whole genome shotgun (WGS) entry which is preliminary data.</text>
</comment>
<reference evidence="3" key="1">
    <citation type="journal article" date="2019" name="bioRxiv">
        <title>The Genome of the Zebra Mussel, Dreissena polymorpha: A Resource for Invasive Species Research.</title>
        <authorList>
            <person name="McCartney M.A."/>
            <person name="Auch B."/>
            <person name="Kono T."/>
            <person name="Mallez S."/>
            <person name="Zhang Y."/>
            <person name="Obille A."/>
            <person name="Becker A."/>
            <person name="Abrahante J.E."/>
            <person name="Garbe J."/>
            <person name="Badalamenti J.P."/>
            <person name="Herman A."/>
            <person name="Mangelson H."/>
            <person name="Liachko I."/>
            <person name="Sullivan S."/>
            <person name="Sone E.D."/>
            <person name="Koren S."/>
            <person name="Silverstein K.A.T."/>
            <person name="Beckman K.B."/>
            <person name="Gohl D.M."/>
        </authorList>
    </citation>
    <scope>NUCLEOTIDE SEQUENCE</scope>
    <source>
        <strain evidence="3">Duluth1</strain>
        <tissue evidence="3">Whole animal</tissue>
    </source>
</reference>